<evidence type="ECO:0000313" key="4">
    <source>
        <dbReference type="EMBL" id="EFJ13518.1"/>
    </source>
</evidence>
<keyword evidence="5" id="KW-1185">Reference proteome</keyword>
<feature type="domain" description="SRP54-type proteins GTP-binding" evidence="3">
    <location>
        <begin position="82"/>
        <end position="95"/>
    </location>
</feature>
<dbReference type="InterPro" id="IPR022941">
    <property type="entry name" value="SRP54"/>
</dbReference>
<dbReference type="HOGENOM" id="CLU_1682471_0_0_1"/>
<dbReference type="STRING" id="88036.D8SQ35"/>
<dbReference type="SMART" id="SM00962">
    <property type="entry name" value="SRP54"/>
    <property type="match status" value="1"/>
</dbReference>
<dbReference type="GO" id="GO:0048500">
    <property type="term" value="C:signal recognition particle"/>
    <property type="evidence" value="ECO:0007669"/>
    <property type="project" value="InterPro"/>
</dbReference>
<dbReference type="InterPro" id="IPR042101">
    <property type="entry name" value="SRP54_N_sf"/>
</dbReference>
<sequence>IAQQGVDAKRNLIIINMSGRHKQDAALFEEMRQLAVATKPDLIVFVMDGSSSCVQGECPSWRCYHHGKGGGTLRAVAATKSPIIFLGTGERLNDLEVFESRSFANKLLGMADLKGLMDKIKNTVMSDESELMEKFTKGTISFKFLCDQLENISSMGY</sequence>
<organism evidence="5">
    <name type="scientific">Selaginella moellendorffii</name>
    <name type="common">Spikemoss</name>
    <dbReference type="NCBI Taxonomy" id="88036"/>
    <lineage>
        <taxon>Eukaryota</taxon>
        <taxon>Viridiplantae</taxon>
        <taxon>Streptophyta</taxon>
        <taxon>Embryophyta</taxon>
        <taxon>Tracheophyta</taxon>
        <taxon>Lycopodiopsida</taxon>
        <taxon>Selaginellales</taxon>
        <taxon>Selaginellaceae</taxon>
        <taxon>Selaginella</taxon>
    </lineage>
</organism>
<dbReference type="eggNOG" id="KOG0780">
    <property type="taxonomic scope" value="Eukaryota"/>
</dbReference>
<dbReference type="EMBL" id="GL377632">
    <property type="protein sequence ID" value="EFJ13518.1"/>
    <property type="molecule type" value="Genomic_DNA"/>
</dbReference>
<dbReference type="PANTHER" id="PTHR11564:SF5">
    <property type="entry name" value="SIGNAL RECOGNITION PARTICLE SUBUNIT SRP54"/>
    <property type="match status" value="1"/>
</dbReference>
<reference evidence="4 5" key="1">
    <citation type="journal article" date="2011" name="Science">
        <title>The Selaginella genome identifies genetic changes associated with the evolution of vascular plants.</title>
        <authorList>
            <person name="Banks J.A."/>
            <person name="Nishiyama T."/>
            <person name="Hasebe M."/>
            <person name="Bowman J.L."/>
            <person name="Gribskov M."/>
            <person name="dePamphilis C."/>
            <person name="Albert V.A."/>
            <person name="Aono N."/>
            <person name="Aoyama T."/>
            <person name="Ambrose B.A."/>
            <person name="Ashton N.W."/>
            <person name="Axtell M.J."/>
            <person name="Barker E."/>
            <person name="Barker M.S."/>
            <person name="Bennetzen J.L."/>
            <person name="Bonawitz N.D."/>
            <person name="Chapple C."/>
            <person name="Cheng C."/>
            <person name="Correa L.G."/>
            <person name="Dacre M."/>
            <person name="DeBarry J."/>
            <person name="Dreyer I."/>
            <person name="Elias M."/>
            <person name="Engstrom E.M."/>
            <person name="Estelle M."/>
            <person name="Feng L."/>
            <person name="Finet C."/>
            <person name="Floyd S.K."/>
            <person name="Frommer W.B."/>
            <person name="Fujita T."/>
            <person name="Gramzow L."/>
            <person name="Gutensohn M."/>
            <person name="Harholt J."/>
            <person name="Hattori M."/>
            <person name="Heyl A."/>
            <person name="Hirai T."/>
            <person name="Hiwatashi Y."/>
            <person name="Ishikawa M."/>
            <person name="Iwata M."/>
            <person name="Karol K.G."/>
            <person name="Koehler B."/>
            <person name="Kolukisaoglu U."/>
            <person name="Kubo M."/>
            <person name="Kurata T."/>
            <person name="Lalonde S."/>
            <person name="Li K."/>
            <person name="Li Y."/>
            <person name="Litt A."/>
            <person name="Lyons E."/>
            <person name="Manning G."/>
            <person name="Maruyama T."/>
            <person name="Michael T.P."/>
            <person name="Mikami K."/>
            <person name="Miyazaki S."/>
            <person name="Morinaga S."/>
            <person name="Murata T."/>
            <person name="Mueller-Roeber B."/>
            <person name="Nelson D.R."/>
            <person name="Obara M."/>
            <person name="Oguri Y."/>
            <person name="Olmstead R.G."/>
            <person name="Onodera N."/>
            <person name="Petersen B.L."/>
            <person name="Pils B."/>
            <person name="Prigge M."/>
            <person name="Rensing S.A."/>
            <person name="Riano-Pachon D.M."/>
            <person name="Roberts A.W."/>
            <person name="Sato Y."/>
            <person name="Scheller H.V."/>
            <person name="Schulz B."/>
            <person name="Schulz C."/>
            <person name="Shakirov E.V."/>
            <person name="Shibagaki N."/>
            <person name="Shinohara N."/>
            <person name="Shippen D.E."/>
            <person name="Soerensen I."/>
            <person name="Sotooka R."/>
            <person name="Sugimoto N."/>
            <person name="Sugita M."/>
            <person name="Sumikawa N."/>
            <person name="Tanurdzic M."/>
            <person name="Theissen G."/>
            <person name="Ulvskov P."/>
            <person name="Wakazuki S."/>
            <person name="Weng J.K."/>
            <person name="Willats W.W."/>
            <person name="Wipf D."/>
            <person name="Wolf P.G."/>
            <person name="Yang L."/>
            <person name="Zimmer A.D."/>
            <person name="Zhu Q."/>
            <person name="Mitros T."/>
            <person name="Hellsten U."/>
            <person name="Loque D."/>
            <person name="Otillar R."/>
            <person name="Salamov A."/>
            <person name="Schmutz J."/>
            <person name="Shapiro H."/>
            <person name="Lindquist E."/>
            <person name="Lucas S."/>
            <person name="Rokhsar D."/>
            <person name="Grigoriev I.V."/>
        </authorList>
    </citation>
    <scope>NUCLEOTIDE SEQUENCE [LARGE SCALE GENOMIC DNA]</scope>
</reference>
<keyword evidence="2" id="KW-0342">GTP-binding</keyword>
<dbReference type="Proteomes" id="UP000001514">
    <property type="component" value="Unassembled WGS sequence"/>
</dbReference>
<name>D8SQ35_SELML</name>
<feature type="non-terminal residue" evidence="4">
    <location>
        <position position="1"/>
    </location>
</feature>
<dbReference type="AlphaFoldDB" id="D8SQ35"/>
<dbReference type="Gene3D" id="1.20.120.140">
    <property type="entry name" value="Signal recognition particle SRP54, nucleotide-binding domain"/>
    <property type="match status" value="1"/>
</dbReference>
<dbReference type="Pfam" id="PF00448">
    <property type="entry name" value="SRP54"/>
    <property type="match status" value="2"/>
</dbReference>
<dbReference type="SUPFAM" id="SSF52540">
    <property type="entry name" value="P-loop containing nucleoside triphosphate hydrolases"/>
    <property type="match status" value="1"/>
</dbReference>
<proteinExistence type="predicted"/>
<accession>D8SQ35</accession>
<protein>
    <recommendedName>
        <fullName evidence="3">SRP54-type proteins GTP-binding domain-containing protein</fullName>
    </recommendedName>
</protein>
<dbReference type="Gramene" id="EFJ13518">
    <property type="protein sequence ID" value="EFJ13518"/>
    <property type="gene ID" value="SELMODRAFT_122109"/>
</dbReference>
<dbReference type="KEGG" id="smo:SELMODRAFT_122109"/>
<dbReference type="InterPro" id="IPR027417">
    <property type="entry name" value="P-loop_NTPase"/>
</dbReference>
<evidence type="ECO:0000259" key="3">
    <source>
        <dbReference type="PROSITE" id="PS00300"/>
    </source>
</evidence>
<keyword evidence="1" id="KW-0547">Nucleotide-binding</keyword>
<dbReference type="InParanoid" id="D8SQ35"/>
<evidence type="ECO:0000313" key="5">
    <source>
        <dbReference type="Proteomes" id="UP000001514"/>
    </source>
</evidence>
<dbReference type="GO" id="GO:0003924">
    <property type="term" value="F:GTPase activity"/>
    <property type="evidence" value="ECO:0007669"/>
    <property type="project" value="InterPro"/>
</dbReference>
<gene>
    <name evidence="4" type="ORF">SELMODRAFT_122109</name>
</gene>
<dbReference type="InterPro" id="IPR000897">
    <property type="entry name" value="SRP54_GTPase_dom"/>
</dbReference>
<evidence type="ECO:0000256" key="1">
    <source>
        <dbReference type="ARBA" id="ARBA00022741"/>
    </source>
</evidence>
<evidence type="ECO:0000256" key="2">
    <source>
        <dbReference type="ARBA" id="ARBA00023134"/>
    </source>
</evidence>
<dbReference type="GO" id="GO:0006614">
    <property type="term" value="P:SRP-dependent cotranslational protein targeting to membrane"/>
    <property type="evidence" value="ECO:0007669"/>
    <property type="project" value="InterPro"/>
</dbReference>
<dbReference type="GO" id="GO:0005525">
    <property type="term" value="F:GTP binding"/>
    <property type="evidence" value="ECO:0007669"/>
    <property type="project" value="UniProtKB-KW"/>
</dbReference>
<dbReference type="PANTHER" id="PTHR11564">
    <property type="entry name" value="SIGNAL RECOGNITION PARTICLE 54K PROTEIN SRP54"/>
    <property type="match status" value="1"/>
</dbReference>
<dbReference type="Gene3D" id="3.40.50.300">
    <property type="entry name" value="P-loop containing nucleotide triphosphate hydrolases"/>
    <property type="match status" value="2"/>
</dbReference>
<dbReference type="PROSITE" id="PS00300">
    <property type="entry name" value="SRP54"/>
    <property type="match status" value="1"/>
</dbReference>